<feature type="domain" description="Bacillithiol biosynthesis BshC C-terminal coiled-coil" evidence="4">
    <location>
        <begin position="390"/>
        <end position="547"/>
    </location>
</feature>
<dbReference type="HAMAP" id="MF_01867">
    <property type="entry name" value="BshC"/>
    <property type="match status" value="1"/>
</dbReference>
<proteinExistence type="inferred from homology"/>
<dbReference type="GO" id="GO:0016874">
    <property type="term" value="F:ligase activity"/>
    <property type="evidence" value="ECO:0007669"/>
    <property type="project" value="UniProtKB-UniRule"/>
</dbReference>
<keyword evidence="1 2" id="KW-0436">Ligase</keyword>
<dbReference type="EC" id="6.-.-.-" evidence="2"/>
<dbReference type="OrthoDB" id="9765151at2"/>
<protein>
    <recommendedName>
        <fullName evidence="2">Putative cysteine ligase BshC</fullName>
        <ecNumber evidence="2">6.-.-.-</ecNumber>
    </recommendedName>
</protein>
<evidence type="ECO:0000256" key="2">
    <source>
        <dbReference type="HAMAP-Rule" id="MF_01867"/>
    </source>
</evidence>
<dbReference type="RefSeq" id="WP_068684506.1">
    <property type="nucleotide sequence ID" value="NZ_LYPA01000064.1"/>
</dbReference>
<dbReference type="Proteomes" id="UP000092024">
    <property type="component" value="Unassembled WGS sequence"/>
</dbReference>
<dbReference type="InterPro" id="IPR011199">
    <property type="entry name" value="Bacillithiol_biosynth_BshC"/>
</dbReference>
<name>A0A1A5YHS0_9BACL</name>
<keyword evidence="6" id="KW-1185">Reference proteome</keyword>
<feature type="domain" description="Bacillithiol biosynthesis BshC N-terminal Rossmann-like" evidence="3">
    <location>
        <begin position="12"/>
        <end position="387"/>
    </location>
</feature>
<dbReference type="PIRSF" id="PIRSF012535">
    <property type="entry name" value="UCP012535"/>
    <property type="match status" value="1"/>
</dbReference>
<evidence type="ECO:0000256" key="1">
    <source>
        <dbReference type="ARBA" id="ARBA00022598"/>
    </source>
</evidence>
<evidence type="ECO:0000313" key="5">
    <source>
        <dbReference type="EMBL" id="OBR65137.1"/>
    </source>
</evidence>
<comment type="function">
    <text evidence="2">Involved in bacillithiol (BSH) biosynthesis. May catalyze the last step of the pathway, the addition of cysteine to glucosamine malate (GlcN-Mal) to generate BSH.</text>
</comment>
<dbReference type="InterPro" id="IPR055399">
    <property type="entry name" value="CC_BshC"/>
</dbReference>
<evidence type="ECO:0000259" key="3">
    <source>
        <dbReference type="Pfam" id="PF10079"/>
    </source>
</evidence>
<sequence length="547" mass="61535">MTATDTYQPPIAQPLTKAYVDRSDERLAAWFGYHPGNEGDWARRFNRLKASGAGRVDAAALGDVLMSYNRRHGASEATLTAIKAIAEGAPVVVGGQQAGLWTGPLLVIHKAVSIIGAAREASKKLGATIVPVFWVAGEDHDWDEANHTFVVTQEQELRKLAITRPEGARTAVSRTKLEQEQWESVIAELEAALPHSEFKPYILEKLTGLAQGAASLSDMFSRLMLHLFSEEGLVLLDADDRGVRELEAGMFRKLLEQNDELEETYHESARYIQSLGYTLQADVHPGGANLFLFHKERGDERLLLFKKDGRFHDRKESESWTLEELLKLADQEPWQLSNNVMTRPLMQDYLLPVLSTVLGPGEIAYWALTAGAFKAMGMEMPIIAPRMSYTLVEGVIAKNMDKYELTFSDVVERFQERKDEWLKRQDNLSLESRFEAVRVSFTEHYSQLLELAASIQPGLAKLGETNLAKIVEQINYMEGKTVDAHNKQFEAATRQLDRVRLSLAPNGKLQERVLTMAAYWNRYGDEWLTKLLAAPYRLTGGHEVVYL</sequence>
<evidence type="ECO:0000259" key="4">
    <source>
        <dbReference type="Pfam" id="PF24850"/>
    </source>
</evidence>
<dbReference type="NCBIfam" id="TIGR03998">
    <property type="entry name" value="thiol_BshC"/>
    <property type="match status" value="1"/>
</dbReference>
<organism evidence="5 6">
    <name type="scientific">Paenibacillus oryzae</name>
    <dbReference type="NCBI Taxonomy" id="1844972"/>
    <lineage>
        <taxon>Bacteria</taxon>
        <taxon>Bacillati</taxon>
        <taxon>Bacillota</taxon>
        <taxon>Bacilli</taxon>
        <taxon>Bacillales</taxon>
        <taxon>Paenibacillaceae</taxon>
        <taxon>Paenibacillus</taxon>
    </lineage>
</organism>
<dbReference type="AlphaFoldDB" id="A0A1A5YHS0"/>
<gene>
    <name evidence="2" type="primary">bshC</name>
    <name evidence="5" type="ORF">A7K91_05350</name>
</gene>
<dbReference type="Pfam" id="PF10079">
    <property type="entry name" value="Rossmann-like_BshC"/>
    <property type="match status" value="1"/>
</dbReference>
<dbReference type="STRING" id="1844972.A7K91_05350"/>
<reference evidence="5 6" key="1">
    <citation type="submission" date="2016-05" db="EMBL/GenBank/DDBJ databases">
        <title>Paenibacillus oryzae. sp. nov., isolated from the rice root.</title>
        <authorList>
            <person name="Zhang J."/>
            <person name="Zhang X."/>
        </authorList>
    </citation>
    <scope>NUCLEOTIDE SEQUENCE [LARGE SCALE GENOMIC DNA]</scope>
    <source>
        <strain evidence="5 6">1DrF-4</strain>
    </source>
</reference>
<comment type="similarity">
    <text evidence="2">Belongs to the BshC family.</text>
</comment>
<evidence type="ECO:0000313" key="6">
    <source>
        <dbReference type="Proteomes" id="UP000092024"/>
    </source>
</evidence>
<dbReference type="Pfam" id="PF24850">
    <property type="entry name" value="CC_BshC"/>
    <property type="match status" value="1"/>
</dbReference>
<dbReference type="EMBL" id="LYPA01000064">
    <property type="protein sequence ID" value="OBR65137.1"/>
    <property type="molecule type" value="Genomic_DNA"/>
</dbReference>
<accession>A0A1A5YHS0</accession>
<comment type="caution">
    <text evidence="5">The sequence shown here is derived from an EMBL/GenBank/DDBJ whole genome shotgun (WGS) entry which is preliminary data.</text>
</comment>
<dbReference type="InterPro" id="IPR055398">
    <property type="entry name" value="Rossmann-like_BshC"/>
</dbReference>